<feature type="domain" description="Ubiquitin-like" evidence="2">
    <location>
        <begin position="360"/>
        <end position="441"/>
    </location>
</feature>
<dbReference type="Pfam" id="PF22893">
    <property type="entry name" value="ULD_2"/>
    <property type="match status" value="2"/>
</dbReference>
<protein>
    <recommendedName>
        <fullName evidence="2">Ubiquitin-like domain-containing protein</fullName>
    </recommendedName>
</protein>
<dbReference type="InterPro" id="IPR054464">
    <property type="entry name" value="ULD_fung"/>
</dbReference>
<evidence type="ECO:0000313" key="3">
    <source>
        <dbReference type="EMBL" id="KAL2070966.1"/>
    </source>
</evidence>
<feature type="domain" description="Ubiquitin-like" evidence="2">
    <location>
        <begin position="269"/>
        <end position="352"/>
    </location>
</feature>
<gene>
    <name evidence="3" type="ORF">VTL71DRAFT_13992</name>
</gene>
<sequence length="475" mass="52905">MEPLSAAASIIGVVHIIGQVVSAATTFMQNVRCARKEIVSVKKELSSLKVILEILVEDFKDPANTDLPVNSSVVKETNSVALSCGVIVKQIGELMKVRSSITWAVSGKAELAKLQASLEVLKSTLSVTLDLVSVIILKDIKSDTEQILQDTTTLKQGTSQMQNDISQILAKISQLQDEVHNAKSGNGPSDYMLERYLNNLKTDAETVVDESEYQDGHSDYSEDTYSDGHINHEQQGGFLVELPEENIGLQTKNSFEETPLPGREEAQNLAPITFTNSQGRKTSIPYHLGNTWMNMSEWIRKSYDGDTKAKEMGNLTDLNDNKYRLIGPNNEVILPSLWDQLVQPGWEVSLKLREEPRAENKKPIRFKDAVGRKFSFPFDLCHTWEGMQELINGAFLNVDVIGPYVREGHYDLVGPNEEIILPGVWATMIEPDWAVTMHMWPISEPPSLSSKSGHGPRPARNTTRERHARPVINAS</sequence>
<dbReference type="Proteomes" id="UP001595075">
    <property type="component" value="Unassembled WGS sequence"/>
</dbReference>
<organism evidence="3 4">
    <name type="scientific">Oculimacula yallundae</name>
    <dbReference type="NCBI Taxonomy" id="86028"/>
    <lineage>
        <taxon>Eukaryota</taxon>
        <taxon>Fungi</taxon>
        <taxon>Dikarya</taxon>
        <taxon>Ascomycota</taxon>
        <taxon>Pezizomycotina</taxon>
        <taxon>Leotiomycetes</taxon>
        <taxon>Helotiales</taxon>
        <taxon>Ploettnerulaceae</taxon>
        <taxon>Oculimacula</taxon>
    </lineage>
</organism>
<evidence type="ECO:0000256" key="1">
    <source>
        <dbReference type="SAM" id="MobiDB-lite"/>
    </source>
</evidence>
<keyword evidence="4" id="KW-1185">Reference proteome</keyword>
<feature type="region of interest" description="Disordered" evidence="1">
    <location>
        <begin position="445"/>
        <end position="475"/>
    </location>
</feature>
<dbReference type="EMBL" id="JAZHXI010000006">
    <property type="protein sequence ID" value="KAL2070966.1"/>
    <property type="molecule type" value="Genomic_DNA"/>
</dbReference>
<comment type="caution">
    <text evidence="3">The sequence shown here is derived from an EMBL/GenBank/DDBJ whole genome shotgun (WGS) entry which is preliminary data.</text>
</comment>
<name>A0ABR4CP19_9HELO</name>
<evidence type="ECO:0000313" key="4">
    <source>
        <dbReference type="Proteomes" id="UP001595075"/>
    </source>
</evidence>
<reference evidence="3 4" key="1">
    <citation type="journal article" date="2024" name="Commun. Biol.">
        <title>Comparative genomic analysis of thermophilic fungi reveals convergent evolutionary adaptations and gene losses.</title>
        <authorList>
            <person name="Steindorff A.S."/>
            <person name="Aguilar-Pontes M.V."/>
            <person name="Robinson A.J."/>
            <person name="Andreopoulos B."/>
            <person name="LaButti K."/>
            <person name="Kuo A."/>
            <person name="Mondo S."/>
            <person name="Riley R."/>
            <person name="Otillar R."/>
            <person name="Haridas S."/>
            <person name="Lipzen A."/>
            <person name="Grimwood J."/>
            <person name="Schmutz J."/>
            <person name="Clum A."/>
            <person name="Reid I.D."/>
            <person name="Moisan M.C."/>
            <person name="Butler G."/>
            <person name="Nguyen T.T.M."/>
            <person name="Dewar K."/>
            <person name="Conant G."/>
            <person name="Drula E."/>
            <person name="Henrissat B."/>
            <person name="Hansel C."/>
            <person name="Singer S."/>
            <person name="Hutchinson M.I."/>
            <person name="de Vries R.P."/>
            <person name="Natvig D.O."/>
            <person name="Powell A.J."/>
            <person name="Tsang A."/>
            <person name="Grigoriev I.V."/>
        </authorList>
    </citation>
    <scope>NUCLEOTIDE SEQUENCE [LARGE SCALE GENOMIC DNA]</scope>
    <source>
        <strain evidence="3 4">CBS 494.80</strain>
    </source>
</reference>
<accession>A0ABR4CP19</accession>
<proteinExistence type="predicted"/>
<evidence type="ECO:0000259" key="2">
    <source>
        <dbReference type="Pfam" id="PF22893"/>
    </source>
</evidence>